<evidence type="ECO:0000313" key="3">
    <source>
        <dbReference type="Proteomes" id="UP000003093"/>
    </source>
</evidence>
<evidence type="ECO:0000256" key="1">
    <source>
        <dbReference type="SAM" id="Phobius"/>
    </source>
</evidence>
<comment type="caution">
    <text evidence="2">The sequence shown here is derived from an EMBL/GenBank/DDBJ whole genome shotgun (WGS) entry which is preliminary data.</text>
</comment>
<protein>
    <submittedName>
        <fullName evidence="2">Uncharacterized protein</fullName>
    </submittedName>
</protein>
<dbReference type="Proteomes" id="UP000003093">
    <property type="component" value="Unassembled WGS sequence"/>
</dbReference>
<organism evidence="2 3">
    <name type="scientific">Staphylococcus aureus subsp. aureus DR10</name>
    <dbReference type="NCBI Taxonomy" id="1155079"/>
    <lineage>
        <taxon>Bacteria</taxon>
        <taxon>Bacillati</taxon>
        <taxon>Bacillota</taxon>
        <taxon>Bacilli</taxon>
        <taxon>Bacillales</taxon>
        <taxon>Staphylococcaceae</taxon>
        <taxon>Staphylococcus</taxon>
    </lineage>
</organism>
<accession>A0ABC9Q151</accession>
<name>A0ABC9Q151_STAA5</name>
<dbReference type="EMBL" id="AIDT01000006">
    <property type="protein sequence ID" value="EIA14330.1"/>
    <property type="molecule type" value="Genomic_DNA"/>
</dbReference>
<reference evidence="2 3" key="1">
    <citation type="journal article" date="2012" name="MBio">
        <title>Identification of a highly transmissible animal-independent Staphylococcus aureus ST398 clone with distinct genomic and cell adhesion properties.</title>
        <authorList>
            <person name="Uhlemann A.C."/>
            <person name="Porcella S.F."/>
            <person name="Trivedi S."/>
            <person name="Sullivan S.B."/>
            <person name="Hafer C."/>
            <person name="Kennedy A.D."/>
            <person name="Barbian K.D."/>
            <person name="McCarthy A.J."/>
            <person name="Street C."/>
            <person name="Hirschberg D.L."/>
            <person name="Lipkin W.I."/>
            <person name="Lindsay J.A."/>
            <person name="DeLeo F.R."/>
            <person name="Lowy F.D."/>
        </authorList>
    </citation>
    <scope>NUCLEOTIDE SEQUENCE [LARGE SCALE GENOMIC DNA]</scope>
    <source>
        <strain evidence="2 3">DR10</strain>
    </source>
</reference>
<sequence>MFCKYFHNKTLKILKQFFCFTFSKYLYRHIYDTLFNFVTFILTKLIFVYIE</sequence>
<dbReference type="AlphaFoldDB" id="A0ABC9Q151"/>
<keyword evidence="1" id="KW-0812">Transmembrane</keyword>
<keyword evidence="1" id="KW-1133">Transmembrane helix</keyword>
<feature type="transmembrane region" description="Helical" evidence="1">
    <location>
        <begin position="30"/>
        <end position="50"/>
    </location>
</feature>
<evidence type="ECO:0000313" key="2">
    <source>
        <dbReference type="EMBL" id="EIA14330.1"/>
    </source>
</evidence>
<proteinExistence type="predicted"/>
<gene>
    <name evidence="2" type="ORF">ST398NM02_2968</name>
</gene>
<keyword evidence="1" id="KW-0472">Membrane</keyword>